<accession>A0A8B7P455</accession>
<dbReference type="Pfam" id="PF00062">
    <property type="entry name" value="Lys"/>
    <property type="match status" value="1"/>
</dbReference>
<name>A0A8B7P455_HYAAZ</name>
<dbReference type="PANTHER" id="PTHR11407:SF63">
    <property type="entry name" value="LYSOZYME C"/>
    <property type="match status" value="1"/>
</dbReference>
<keyword evidence="6" id="KW-0732">Signal</keyword>
<dbReference type="InterPro" id="IPR001916">
    <property type="entry name" value="Glyco_hydro_22"/>
</dbReference>
<evidence type="ECO:0000256" key="3">
    <source>
        <dbReference type="ARBA" id="ARBA00022638"/>
    </source>
</evidence>
<dbReference type="AlphaFoldDB" id="A0A8B7P455"/>
<evidence type="ECO:0000313" key="7">
    <source>
        <dbReference type="Proteomes" id="UP000694843"/>
    </source>
</evidence>
<evidence type="ECO:0000313" key="8">
    <source>
        <dbReference type="RefSeq" id="XP_018020899.2"/>
    </source>
</evidence>
<comment type="catalytic activity">
    <reaction evidence="1">
        <text>Hydrolysis of (1-&gt;4)-beta-linkages between N-acetylmuramic acid and N-acetyl-D-glucosamine residues in a peptidoglycan and between N-acetyl-D-glucosamine residues in chitodextrins.</text>
        <dbReference type="EC" id="3.2.1.17"/>
    </reaction>
</comment>
<dbReference type="EC" id="3.2.1.17" evidence="2"/>
<protein>
    <recommendedName>
        <fullName evidence="2">lysozyme</fullName>
        <ecNumber evidence="2">3.2.1.17</ecNumber>
    </recommendedName>
</protein>
<dbReference type="SMART" id="SM00263">
    <property type="entry name" value="LYZ1"/>
    <property type="match status" value="1"/>
</dbReference>
<dbReference type="PANTHER" id="PTHR11407">
    <property type="entry name" value="LYSOZYME C"/>
    <property type="match status" value="1"/>
</dbReference>
<evidence type="ECO:0000256" key="4">
    <source>
        <dbReference type="ARBA" id="ARBA00023157"/>
    </source>
</evidence>
<evidence type="ECO:0000256" key="1">
    <source>
        <dbReference type="ARBA" id="ARBA00000632"/>
    </source>
</evidence>
<dbReference type="GO" id="GO:0003796">
    <property type="term" value="F:lysozyme activity"/>
    <property type="evidence" value="ECO:0007669"/>
    <property type="project" value="UniProtKB-EC"/>
</dbReference>
<gene>
    <name evidence="8" type="primary">LOC108677218</name>
</gene>
<dbReference type="Proteomes" id="UP000694843">
    <property type="component" value="Unplaced"/>
</dbReference>
<dbReference type="Gene3D" id="1.10.530.10">
    <property type="match status" value="1"/>
</dbReference>
<dbReference type="RefSeq" id="XP_018020899.2">
    <property type="nucleotide sequence ID" value="XM_018165410.2"/>
</dbReference>
<evidence type="ECO:0000256" key="2">
    <source>
        <dbReference type="ARBA" id="ARBA00012732"/>
    </source>
</evidence>
<dbReference type="GO" id="GO:0031640">
    <property type="term" value="P:killing of cells of another organism"/>
    <property type="evidence" value="ECO:0007669"/>
    <property type="project" value="UniProtKB-KW"/>
</dbReference>
<keyword evidence="5" id="KW-0326">Glycosidase</keyword>
<keyword evidence="4" id="KW-1015">Disulfide bond</keyword>
<keyword evidence="5" id="KW-0378">Hydrolase</keyword>
<dbReference type="KEGG" id="hazt:108677218"/>
<sequence>MRSLLLLLALSAALTQGYVYERCELARELLNTYGFPRSELGDYLIDNDISDDVACADIIYARHGFSAWYGWLNHCQGTNTESYVADCGV</sequence>
<dbReference type="OrthoDB" id="17373at2759"/>
<feature type="signal peptide" evidence="6">
    <location>
        <begin position="1"/>
        <end position="17"/>
    </location>
</feature>
<organism evidence="7 8">
    <name type="scientific">Hyalella azteca</name>
    <name type="common">Amphipod</name>
    <dbReference type="NCBI Taxonomy" id="294128"/>
    <lineage>
        <taxon>Eukaryota</taxon>
        <taxon>Metazoa</taxon>
        <taxon>Ecdysozoa</taxon>
        <taxon>Arthropoda</taxon>
        <taxon>Crustacea</taxon>
        <taxon>Multicrustacea</taxon>
        <taxon>Malacostraca</taxon>
        <taxon>Eumalacostraca</taxon>
        <taxon>Peracarida</taxon>
        <taxon>Amphipoda</taxon>
        <taxon>Senticaudata</taxon>
        <taxon>Talitrida</taxon>
        <taxon>Talitroidea</taxon>
        <taxon>Hyalellidae</taxon>
        <taxon>Hyalella</taxon>
    </lineage>
</organism>
<evidence type="ECO:0000256" key="5">
    <source>
        <dbReference type="ARBA" id="ARBA00023295"/>
    </source>
</evidence>
<keyword evidence="7" id="KW-1185">Reference proteome</keyword>
<dbReference type="PROSITE" id="PS51348">
    <property type="entry name" value="GLYCOSYL_HYDROL_F22_2"/>
    <property type="match status" value="1"/>
</dbReference>
<evidence type="ECO:0000256" key="6">
    <source>
        <dbReference type="SAM" id="SignalP"/>
    </source>
</evidence>
<dbReference type="GeneID" id="108677218"/>
<proteinExistence type="predicted"/>
<feature type="chain" id="PRO_5037056976" description="lysozyme" evidence="6">
    <location>
        <begin position="18"/>
        <end position="89"/>
    </location>
</feature>
<keyword evidence="3" id="KW-0081">Bacteriolytic enzyme</keyword>
<keyword evidence="3" id="KW-0929">Antimicrobial</keyword>
<dbReference type="InterPro" id="IPR023346">
    <property type="entry name" value="Lysozyme-like_dom_sf"/>
</dbReference>
<dbReference type="SUPFAM" id="SSF53955">
    <property type="entry name" value="Lysozyme-like"/>
    <property type="match status" value="1"/>
</dbReference>
<reference evidence="8" key="1">
    <citation type="submission" date="2025-08" db="UniProtKB">
        <authorList>
            <consortium name="RefSeq"/>
        </authorList>
    </citation>
    <scope>IDENTIFICATION</scope>
    <source>
        <tissue evidence="8">Whole organism</tissue>
    </source>
</reference>
<dbReference type="GO" id="GO:0042742">
    <property type="term" value="P:defense response to bacterium"/>
    <property type="evidence" value="ECO:0007669"/>
    <property type="project" value="UniProtKB-KW"/>
</dbReference>